<proteinExistence type="predicted"/>
<dbReference type="SMART" id="SM00184">
    <property type="entry name" value="RING"/>
    <property type="match status" value="1"/>
</dbReference>
<evidence type="ECO:0000256" key="2">
    <source>
        <dbReference type="ARBA" id="ARBA00022771"/>
    </source>
</evidence>
<dbReference type="AlphaFoldDB" id="A0A8D0DN28"/>
<dbReference type="Pfam" id="PF13639">
    <property type="entry name" value="zf-RING_2"/>
    <property type="match status" value="1"/>
</dbReference>
<evidence type="ECO:0000256" key="1">
    <source>
        <dbReference type="ARBA" id="ARBA00022723"/>
    </source>
</evidence>
<evidence type="ECO:0000256" key="4">
    <source>
        <dbReference type="PROSITE-ProRule" id="PRU00175"/>
    </source>
</evidence>
<evidence type="ECO:0000256" key="5">
    <source>
        <dbReference type="SAM" id="MobiDB-lite"/>
    </source>
</evidence>
<keyword evidence="1" id="KW-0479">Metal-binding</keyword>
<keyword evidence="6" id="KW-1133">Transmembrane helix</keyword>
<name>A0A8D0DN28_SALMN</name>
<dbReference type="PROSITE" id="PS50089">
    <property type="entry name" value="ZF_RING_2"/>
    <property type="match status" value="1"/>
</dbReference>
<evidence type="ECO:0000313" key="9">
    <source>
        <dbReference type="Proteomes" id="UP000694421"/>
    </source>
</evidence>
<dbReference type="PANTHER" id="PTHR47156:SF10">
    <property type="entry name" value="E3 UBIQUITIN-PROTEIN LIGASE TRIM-21-RELATED"/>
    <property type="match status" value="1"/>
</dbReference>
<dbReference type="Proteomes" id="UP000694421">
    <property type="component" value="Unplaced"/>
</dbReference>
<keyword evidence="6" id="KW-0812">Transmembrane</keyword>
<dbReference type="InterPro" id="IPR001841">
    <property type="entry name" value="Znf_RING"/>
</dbReference>
<dbReference type="GeneTree" id="ENSGT00960000190875"/>
<reference evidence="8" key="2">
    <citation type="submission" date="2025-09" db="UniProtKB">
        <authorList>
            <consortium name="Ensembl"/>
        </authorList>
    </citation>
    <scope>IDENTIFICATION</scope>
</reference>
<keyword evidence="3" id="KW-0862">Zinc</keyword>
<evidence type="ECO:0000313" key="8">
    <source>
        <dbReference type="Ensembl" id="ENSSMRP00000009879.1"/>
    </source>
</evidence>
<keyword evidence="2 4" id="KW-0863">Zinc-finger</keyword>
<dbReference type="InterPro" id="IPR017907">
    <property type="entry name" value="Znf_RING_CS"/>
</dbReference>
<organism evidence="8 9">
    <name type="scientific">Salvator merianae</name>
    <name type="common">Argentine black and white tegu</name>
    <name type="synonym">Tupinambis merianae</name>
    <dbReference type="NCBI Taxonomy" id="96440"/>
    <lineage>
        <taxon>Eukaryota</taxon>
        <taxon>Metazoa</taxon>
        <taxon>Chordata</taxon>
        <taxon>Craniata</taxon>
        <taxon>Vertebrata</taxon>
        <taxon>Euteleostomi</taxon>
        <taxon>Lepidosauria</taxon>
        <taxon>Squamata</taxon>
        <taxon>Bifurcata</taxon>
        <taxon>Unidentata</taxon>
        <taxon>Episquamata</taxon>
        <taxon>Laterata</taxon>
        <taxon>Teiioidea</taxon>
        <taxon>Teiidae</taxon>
        <taxon>Salvator</taxon>
    </lineage>
</organism>
<dbReference type="InterPro" id="IPR013083">
    <property type="entry name" value="Znf_RING/FYVE/PHD"/>
</dbReference>
<keyword evidence="6" id="KW-0472">Membrane</keyword>
<dbReference type="SUPFAM" id="SSF57850">
    <property type="entry name" value="RING/U-box"/>
    <property type="match status" value="1"/>
</dbReference>
<evidence type="ECO:0000256" key="3">
    <source>
        <dbReference type="ARBA" id="ARBA00022833"/>
    </source>
</evidence>
<dbReference type="PROSITE" id="PS00518">
    <property type="entry name" value="ZF_RING_1"/>
    <property type="match status" value="1"/>
</dbReference>
<feature type="transmembrane region" description="Helical" evidence="6">
    <location>
        <begin position="135"/>
        <end position="156"/>
    </location>
</feature>
<reference evidence="8" key="1">
    <citation type="submission" date="2025-08" db="UniProtKB">
        <authorList>
            <consortium name="Ensembl"/>
        </authorList>
    </citation>
    <scope>IDENTIFICATION</scope>
</reference>
<protein>
    <recommendedName>
        <fullName evidence="7">RING-type domain-containing protein</fullName>
    </recommendedName>
</protein>
<accession>A0A8D0DN28</accession>
<dbReference type="InterPro" id="IPR052667">
    <property type="entry name" value="E3_ubiquitin-ligase_RING"/>
</dbReference>
<dbReference type="Ensembl" id="ENSSMRT00000011512.1">
    <property type="protein sequence ID" value="ENSSMRP00000009879.1"/>
    <property type="gene ID" value="ENSSMRG00000007853.1"/>
</dbReference>
<feature type="domain" description="RING-type" evidence="7">
    <location>
        <begin position="11"/>
        <end position="60"/>
    </location>
</feature>
<evidence type="ECO:0000259" key="7">
    <source>
        <dbReference type="PROSITE" id="PS50089"/>
    </source>
</evidence>
<dbReference type="PANTHER" id="PTHR47156">
    <property type="entry name" value="PROTEIN CBG20824"/>
    <property type="match status" value="1"/>
</dbReference>
<sequence length="166" mass="18164">TSQHQAGRAECGICYETYKSTSGRHLPKLLWCYHSLCLDCLRKLVNQNNTFSFVVCPFCRMVTIVPKEGLHTLKTDEVLLQEVTSRGGGGGGGEVGPEPREEDGTNQDPPSALNRSLGASVVDVEVNYQTGLCGWFNVLVFAVTIILLIISVFFALQGWGLGWQIS</sequence>
<feature type="region of interest" description="Disordered" evidence="5">
    <location>
        <begin position="84"/>
        <end position="112"/>
    </location>
</feature>
<dbReference type="Gene3D" id="3.30.40.10">
    <property type="entry name" value="Zinc/RING finger domain, C3HC4 (zinc finger)"/>
    <property type="match status" value="1"/>
</dbReference>
<dbReference type="GO" id="GO:0008270">
    <property type="term" value="F:zinc ion binding"/>
    <property type="evidence" value="ECO:0007669"/>
    <property type="project" value="UniProtKB-KW"/>
</dbReference>
<evidence type="ECO:0000256" key="6">
    <source>
        <dbReference type="SAM" id="Phobius"/>
    </source>
</evidence>
<feature type="compositionally biased region" description="Gly residues" evidence="5">
    <location>
        <begin position="86"/>
        <end position="95"/>
    </location>
</feature>
<keyword evidence="9" id="KW-1185">Reference proteome</keyword>